<evidence type="ECO:0000256" key="3">
    <source>
        <dbReference type="SAM" id="SignalP"/>
    </source>
</evidence>
<feature type="signal peptide" evidence="3">
    <location>
        <begin position="1"/>
        <end position="18"/>
    </location>
</feature>
<organism evidence="5 6">
    <name type="scientific">Discostella pseudostelligera</name>
    <dbReference type="NCBI Taxonomy" id="259834"/>
    <lineage>
        <taxon>Eukaryota</taxon>
        <taxon>Sar</taxon>
        <taxon>Stramenopiles</taxon>
        <taxon>Ochrophyta</taxon>
        <taxon>Bacillariophyta</taxon>
        <taxon>Coscinodiscophyceae</taxon>
        <taxon>Thalassiosirophycidae</taxon>
        <taxon>Stephanodiscales</taxon>
        <taxon>Stephanodiscaceae</taxon>
        <taxon>Discostella</taxon>
    </lineage>
</organism>
<feature type="region of interest" description="Disordered" evidence="1">
    <location>
        <begin position="141"/>
        <end position="170"/>
    </location>
</feature>
<protein>
    <recommendedName>
        <fullName evidence="4">TECPR1-like DysF domain-containing protein</fullName>
    </recommendedName>
</protein>
<feature type="compositionally biased region" description="Polar residues" evidence="1">
    <location>
        <begin position="159"/>
        <end position="170"/>
    </location>
</feature>
<name>A0ABD3N854_9STRA</name>
<keyword evidence="2" id="KW-0812">Transmembrane</keyword>
<keyword evidence="6" id="KW-1185">Reference proteome</keyword>
<dbReference type="GO" id="GO:0005737">
    <property type="term" value="C:cytoplasm"/>
    <property type="evidence" value="ECO:0007669"/>
    <property type="project" value="UniProtKB-ARBA"/>
</dbReference>
<feature type="compositionally biased region" description="Low complexity" evidence="1">
    <location>
        <begin position="109"/>
        <end position="119"/>
    </location>
</feature>
<reference evidence="5 6" key="1">
    <citation type="submission" date="2024-10" db="EMBL/GenBank/DDBJ databases">
        <title>Updated reference genomes for cyclostephanoid diatoms.</title>
        <authorList>
            <person name="Roberts W.R."/>
            <person name="Alverson A.J."/>
        </authorList>
    </citation>
    <scope>NUCLEOTIDE SEQUENCE [LARGE SCALE GENOMIC DNA]</scope>
    <source>
        <strain evidence="5 6">AJA232-27</strain>
    </source>
</reference>
<evidence type="ECO:0000256" key="1">
    <source>
        <dbReference type="SAM" id="MobiDB-lite"/>
    </source>
</evidence>
<dbReference type="AlphaFoldDB" id="A0ABD3N854"/>
<keyword evidence="3" id="KW-0732">Signal</keyword>
<feature type="chain" id="PRO_5044829200" description="TECPR1-like DysF domain-containing protein" evidence="3">
    <location>
        <begin position="19"/>
        <end position="726"/>
    </location>
</feature>
<dbReference type="EMBL" id="JALLBG020000013">
    <property type="protein sequence ID" value="KAL3772279.1"/>
    <property type="molecule type" value="Genomic_DNA"/>
</dbReference>
<accession>A0ABD3N854</accession>
<sequence>MVVRRRYALLAATFLVVATKCNVSSTSSSSPSPSHQSIHHDHAPSPPTASPSQLPSSLSNLAETATIGAEELSVKEENASSSSSELIHQQALLEMNGANDDNTIYNPYQPQQSSPSSSSSSSLAFLYELYEHEIFNPKSNTWSSRRFTQSPTTGGGGRDSTSLDPQSCTPPRNYVFDGEWKIDMASDTRDGFGWEYYVGKYDGLGRRRRRWVRSLVRIRGSSSGSASSLENASASAARKKSMKQSSGSAKEKKTIITRSSTPPQKQQQKSINLLRVLRDQYNFKGFGWSINKSFIHAKAFGTTFRLPLSANFDGYDRYFAAPYISASTYFGYPWVAVALLNASLPVEAIRWMIGGVIWKLQWGVAVISALIRGVVEFVIWVVLWPWRLWMATFQLMGIVSAGRRLVVKKHGEDMTTKSLNSDIAGDRDETKSEMDSGDELNVSIETHIEIQDKGEMSATTAAAAAAVIDSPRGGASNIAPLSFFARKHLTMFGNEIPSFHRTTSLAYSSTIQERIGVAVSWRVSKMRGYEYRCNLFFTCMPTRLFWEQVDEERKKHVESVRRIVTSWKGASDQSSKRSIGSKEIDKIEEKDASRLEAKSISNNRSKSRSMSSALTTFLNDHSSTVGISGGWPMPSPPHFAFNLVLSMSGFYLGWILAYIRNIFVLPLPKTLHQQSNDDELSPITSNLSPVSEKLVSSALKNKLPLEEEEEEGIEETDEEESITNSS</sequence>
<dbReference type="Proteomes" id="UP001530293">
    <property type="component" value="Unassembled WGS sequence"/>
</dbReference>
<feature type="region of interest" description="Disordered" evidence="1">
    <location>
        <begin position="98"/>
        <end position="119"/>
    </location>
</feature>
<feature type="compositionally biased region" description="Acidic residues" evidence="1">
    <location>
        <begin position="706"/>
        <end position="726"/>
    </location>
</feature>
<feature type="domain" description="TECPR1-like DysF" evidence="4">
    <location>
        <begin position="106"/>
        <end position="213"/>
    </location>
</feature>
<keyword evidence="2" id="KW-1133">Transmembrane helix</keyword>
<feature type="compositionally biased region" description="Low complexity" evidence="1">
    <location>
        <begin position="222"/>
        <end position="236"/>
    </location>
</feature>
<comment type="caution">
    <text evidence="5">The sequence shown here is derived from an EMBL/GenBank/DDBJ whole genome shotgun (WGS) entry which is preliminary data.</text>
</comment>
<feature type="region of interest" description="Disordered" evidence="1">
    <location>
        <begin position="25"/>
        <end position="57"/>
    </location>
</feature>
<gene>
    <name evidence="5" type="ORF">ACHAWU_005330</name>
</gene>
<evidence type="ECO:0000313" key="6">
    <source>
        <dbReference type="Proteomes" id="UP001530293"/>
    </source>
</evidence>
<dbReference type="GO" id="GO:0098588">
    <property type="term" value="C:bounding membrane of organelle"/>
    <property type="evidence" value="ECO:0007669"/>
    <property type="project" value="UniProtKB-ARBA"/>
</dbReference>
<feature type="compositionally biased region" description="Polar residues" evidence="1">
    <location>
        <begin position="99"/>
        <end position="108"/>
    </location>
</feature>
<evidence type="ECO:0000259" key="4">
    <source>
        <dbReference type="Pfam" id="PF06398"/>
    </source>
</evidence>
<feature type="transmembrane region" description="Helical" evidence="2">
    <location>
        <begin position="360"/>
        <end position="382"/>
    </location>
</feature>
<dbReference type="InterPro" id="IPR010482">
    <property type="entry name" value="TECPR1-like_DysF"/>
</dbReference>
<proteinExistence type="predicted"/>
<feature type="transmembrane region" description="Helical" evidence="2">
    <location>
        <begin position="329"/>
        <end position="348"/>
    </location>
</feature>
<evidence type="ECO:0000313" key="5">
    <source>
        <dbReference type="EMBL" id="KAL3772279.1"/>
    </source>
</evidence>
<evidence type="ECO:0000256" key="2">
    <source>
        <dbReference type="SAM" id="Phobius"/>
    </source>
</evidence>
<keyword evidence="2" id="KW-0472">Membrane</keyword>
<feature type="compositionally biased region" description="Polar residues" evidence="1">
    <location>
        <begin position="141"/>
        <end position="152"/>
    </location>
</feature>
<feature type="region of interest" description="Disordered" evidence="1">
    <location>
        <begin position="222"/>
        <end position="266"/>
    </location>
</feature>
<dbReference type="Pfam" id="PF06398">
    <property type="entry name" value="Pex24p"/>
    <property type="match status" value="1"/>
</dbReference>
<feature type="compositionally biased region" description="Low complexity" evidence="1">
    <location>
        <begin position="25"/>
        <end position="34"/>
    </location>
</feature>
<feature type="region of interest" description="Disordered" evidence="1">
    <location>
        <begin position="700"/>
        <end position="726"/>
    </location>
</feature>